<evidence type="ECO:0000259" key="7">
    <source>
        <dbReference type="Pfam" id="PF20684"/>
    </source>
</evidence>
<feature type="transmembrane region" description="Helical" evidence="6">
    <location>
        <begin position="60"/>
        <end position="83"/>
    </location>
</feature>
<feature type="transmembrane region" description="Helical" evidence="6">
    <location>
        <begin position="95"/>
        <end position="116"/>
    </location>
</feature>
<evidence type="ECO:0000256" key="6">
    <source>
        <dbReference type="SAM" id="Phobius"/>
    </source>
</evidence>
<feature type="transmembrane region" description="Helical" evidence="6">
    <location>
        <begin position="180"/>
        <end position="203"/>
    </location>
</feature>
<name>A0ABR4PRA5_9HELO</name>
<evidence type="ECO:0000313" key="9">
    <source>
        <dbReference type="Proteomes" id="UP001629113"/>
    </source>
</evidence>
<gene>
    <name evidence="8" type="ORF">PVAG01_02685</name>
</gene>
<evidence type="ECO:0000256" key="4">
    <source>
        <dbReference type="ARBA" id="ARBA00023136"/>
    </source>
</evidence>
<accession>A0ABR4PRA5</accession>
<keyword evidence="3 6" id="KW-1133">Transmembrane helix</keyword>
<evidence type="ECO:0000256" key="2">
    <source>
        <dbReference type="ARBA" id="ARBA00022692"/>
    </source>
</evidence>
<dbReference type="Pfam" id="PF20684">
    <property type="entry name" value="Fung_rhodopsin"/>
    <property type="match status" value="1"/>
</dbReference>
<protein>
    <recommendedName>
        <fullName evidence="7">Rhodopsin domain-containing protein</fullName>
    </recommendedName>
</protein>
<dbReference type="EMBL" id="JBFCZG010000002">
    <property type="protein sequence ID" value="KAL3425894.1"/>
    <property type="molecule type" value="Genomic_DNA"/>
</dbReference>
<organism evidence="8 9">
    <name type="scientific">Phlyctema vagabunda</name>
    <dbReference type="NCBI Taxonomy" id="108571"/>
    <lineage>
        <taxon>Eukaryota</taxon>
        <taxon>Fungi</taxon>
        <taxon>Dikarya</taxon>
        <taxon>Ascomycota</taxon>
        <taxon>Pezizomycotina</taxon>
        <taxon>Leotiomycetes</taxon>
        <taxon>Helotiales</taxon>
        <taxon>Dermateaceae</taxon>
        <taxon>Phlyctema</taxon>
    </lineage>
</organism>
<dbReference type="InterPro" id="IPR049326">
    <property type="entry name" value="Rhodopsin_dom_fungi"/>
</dbReference>
<comment type="similarity">
    <text evidence="5">Belongs to the SAT4 family.</text>
</comment>
<dbReference type="Proteomes" id="UP001629113">
    <property type="component" value="Unassembled WGS sequence"/>
</dbReference>
<feature type="transmembrane region" description="Helical" evidence="6">
    <location>
        <begin position="147"/>
        <end position="168"/>
    </location>
</feature>
<keyword evidence="2 6" id="KW-0812">Transmembrane</keyword>
<comment type="subcellular location">
    <subcellularLocation>
        <location evidence="1">Membrane</location>
        <topology evidence="1">Multi-pass membrane protein</topology>
    </subcellularLocation>
</comment>
<dbReference type="PANTHER" id="PTHR33048">
    <property type="entry name" value="PTH11-LIKE INTEGRAL MEMBRANE PROTEIN (AFU_ORTHOLOGUE AFUA_5G11245)"/>
    <property type="match status" value="1"/>
</dbReference>
<evidence type="ECO:0000256" key="5">
    <source>
        <dbReference type="ARBA" id="ARBA00038359"/>
    </source>
</evidence>
<keyword evidence="9" id="KW-1185">Reference proteome</keyword>
<evidence type="ECO:0000256" key="3">
    <source>
        <dbReference type="ARBA" id="ARBA00022989"/>
    </source>
</evidence>
<reference evidence="8 9" key="1">
    <citation type="submission" date="2024-06" db="EMBL/GenBank/DDBJ databases">
        <title>Complete genome of Phlyctema vagabunda strain 19-DSS-EL-015.</title>
        <authorList>
            <person name="Fiorenzani C."/>
        </authorList>
    </citation>
    <scope>NUCLEOTIDE SEQUENCE [LARGE SCALE GENOMIC DNA]</scope>
    <source>
        <strain evidence="8 9">19-DSS-EL-015</strain>
    </source>
</reference>
<evidence type="ECO:0000313" key="8">
    <source>
        <dbReference type="EMBL" id="KAL3425894.1"/>
    </source>
</evidence>
<dbReference type="InterPro" id="IPR052337">
    <property type="entry name" value="SAT4-like"/>
</dbReference>
<proteinExistence type="inferred from homology"/>
<feature type="transmembrane region" description="Helical" evidence="6">
    <location>
        <begin position="9"/>
        <end position="29"/>
    </location>
</feature>
<evidence type="ECO:0000256" key="1">
    <source>
        <dbReference type="ARBA" id="ARBA00004141"/>
    </source>
</evidence>
<feature type="domain" description="Rhodopsin" evidence="7">
    <location>
        <begin position="3"/>
        <end position="195"/>
    </location>
</feature>
<dbReference type="PANTHER" id="PTHR33048:SF110">
    <property type="entry name" value="UBID FAMILY DECARBOXYLASE"/>
    <property type="match status" value="1"/>
</dbReference>
<keyword evidence="4 6" id="KW-0472">Membrane</keyword>
<comment type="caution">
    <text evidence="8">The sequence shown here is derived from an EMBL/GenBank/DDBJ whole genome shotgun (WGS) entry which is preliminary data.</text>
</comment>
<sequence>MGRFKHDDWVMSVTMFFYISLLILINISGRFATNLYLPEQEAEIFADPDQIRSRIIGSKIVIALEQCMLASTWGVKICILMFINRIVYKVPRLQLAVRFLAIYVVLSYLGVQLAYYGGICRPFKQYYAMPVHNQECATYSMYSKIQMVFNISSDVLLIALPIHMIWALQMRISQKVTLSMIFGLALFTILAAILNKCVSTFFLSSFTPSTPCLLSTKTNPSSTYTM</sequence>